<dbReference type="SUPFAM" id="SSF143865">
    <property type="entry name" value="CorA soluble domain-like"/>
    <property type="match status" value="1"/>
</dbReference>
<evidence type="ECO:0000256" key="12">
    <source>
        <dbReference type="RuleBase" id="RU362010"/>
    </source>
</evidence>
<evidence type="ECO:0000256" key="1">
    <source>
        <dbReference type="ARBA" id="ARBA00004651"/>
    </source>
</evidence>
<dbReference type="Gene3D" id="1.20.58.340">
    <property type="entry name" value="Magnesium transport protein CorA, transmembrane region"/>
    <property type="match status" value="2"/>
</dbReference>
<feature type="transmembrane region" description="Helical" evidence="12">
    <location>
        <begin position="292"/>
        <end position="312"/>
    </location>
</feature>
<dbReference type="OrthoDB" id="9803416at2"/>
<dbReference type="Gene3D" id="3.30.460.20">
    <property type="entry name" value="CorA soluble domain-like"/>
    <property type="match status" value="1"/>
</dbReference>
<keyword evidence="9 12" id="KW-0472">Membrane</keyword>
<accession>A0A1W1VK96</accession>
<gene>
    <name evidence="12" type="primary">corA</name>
    <name evidence="13" type="ORF">SAMN00808754_0909</name>
</gene>
<dbReference type="InterPro" id="IPR045863">
    <property type="entry name" value="CorA_TM1_TM2"/>
</dbReference>
<dbReference type="PANTHER" id="PTHR46494">
    <property type="entry name" value="CORA FAMILY METAL ION TRANSPORTER (EUROFUNG)"/>
    <property type="match status" value="1"/>
</dbReference>
<evidence type="ECO:0000256" key="3">
    <source>
        <dbReference type="ARBA" id="ARBA00022448"/>
    </source>
</evidence>
<reference evidence="13 14" key="1">
    <citation type="submission" date="2017-04" db="EMBL/GenBank/DDBJ databases">
        <authorList>
            <person name="Afonso C.L."/>
            <person name="Miller P.J."/>
            <person name="Scott M.A."/>
            <person name="Spackman E."/>
            <person name="Goraichik I."/>
            <person name="Dimitrov K.M."/>
            <person name="Suarez D.L."/>
            <person name="Swayne D.E."/>
        </authorList>
    </citation>
    <scope>NUCLEOTIDE SEQUENCE [LARGE SCALE GENOMIC DNA]</scope>
    <source>
        <strain evidence="13 14">ToBE</strain>
    </source>
</reference>
<evidence type="ECO:0000256" key="6">
    <source>
        <dbReference type="ARBA" id="ARBA00022842"/>
    </source>
</evidence>
<dbReference type="GO" id="GO:0050897">
    <property type="term" value="F:cobalt ion binding"/>
    <property type="evidence" value="ECO:0007669"/>
    <property type="project" value="TreeGrafter"/>
</dbReference>
<dbReference type="EMBL" id="LT838272">
    <property type="protein sequence ID" value="SMB93758.1"/>
    <property type="molecule type" value="Genomic_DNA"/>
</dbReference>
<sequence>MRRVLLVDADGNLKKELPPGFNPRHEGAYTWLDLSHPSPKELDILISTFGFHPLAVADCHRPPSRPGLAQYEDYIFITLRCVSPRPQLKSLTTFLNIFLGPHYIVTIHEEKLDFLERLWSSYQTNPSLFRKGMDYLLYTLLEALTSEFFPFFDRLEDKIEEIEEDVFRRPGRTVLNQIFLLRRQAIRLRKFLGPQRDVVDLLCHPEFPLVKTENRVFFLDIYNEYLRLVDHVETLHELIGSALEIYLSLISNRLNEVMKVLTLVTTIMMPLSLIAGIYGMNFRYMPELEWRYGYYWALGLMVLVAGGMVGYFRKKGWF</sequence>
<dbReference type="PANTHER" id="PTHR46494:SF1">
    <property type="entry name" value="CORA FAMILY METAL ION TRANSPORTER (EUROFUNG)"/>
    <property type="match status" value="1"/>
</dbReference>
<comment type="subcellular location">
    <subcellularLocation>
        <location evidence="1">Cell membrane</location>
        <topology evidence="1">Multi-pass membrane protein</topology>
    </subcellularLocation>
    <subcellularLocation>
        <location evidence="12">Membrane</location>
        <topology evidence="12">Multi-pass membrane protein</topology>
    </subcellularLocation>
</comment>
<dbReference type="GO" id="GO:0000287">
    <property type="term" value="F:magnesium ion binding"/>
    <property type="evidence" value="ECO:0007669"/>
    <property type="project" value="TreeGrafter"/>
</dbReference>
<dbReference type="Proteomes" id="UP000192569">
    <property type="component" value="Chromosome I"/>
</dbReference>
<dbReference type="SUPFAM" id="SSF144083">
    <property type="entry name" value="Magnesium transport protein CorA, transmembrane region"/>
    <property type="match status" value="1"/>
</dbReference>
<name>A0A1W1VK96_9FIRM</name>
<dbReference type="GO" id="GO:0005886">
    <property type="term" value="C:plasma membrane"/>
    <property type="evidence" value="ECO:0007669"/>
    <property type="project" value="UniProtKB-SubCell"/>
</dbReference>
<comment type="similarity">
    <text evidence="2 12">Belongs to the CorA metal ion transporter (MIT) (TC 1.A.35) family.</text>
</comment>
<dbReference type="CDD" id="cd12822">
    <property type="entry name" value="TmCorA-like"/>
    <property type="match status" value="1"/>
</dbReference>
<dbReference type="FunFam" id="1.20.58.340:FF:000004">
    <property type="entry name" value="Magnesium transport protein CorA"/>
    <property type="match status" value="1"/>
</dbReference>
<proteinExistence type="inferred from homology"/>
<dbReference type="GO" id="GO:0015095">
    <property type="term" value="F:magnesium ion transmembrane transporter activity"/>
    <property type="evidence" value="ECO:0007669"/>
    <property type="project" value="UniProtKB-UniRule"/>
</dbReference>
<evidence type="ECO:0000256" key="11">
    <source>
        <dbReference type="ARBA" id="ARBA00045497"/>
    </source>
</evidence>
<comment type="function">
    <text evidence="11">Mediates influx of magnesium ions. Alternates between open and closed states. Activated by low cytoplasmic Mg(2+) levels. Inactive when cytoplasmic Mg(2+) levels are high.</text>
</comment>
<dbReference type="InterPro" id="IPR045861">
    <property type="entry name" value="CorA_cytoplasmic_dom"/>
</dbReference>
<organism evidence="13 14">
    <name type="scientific">Thermanaeromonas toyohensis ToBE</name>
    <dbReference type="NCBI Taxonomy" id="698762"/>
    <lineage>
        <taxon>Bacteria</taxon>
        <taxon>Bacillati</taxon>
        <taxon>Bacillota</taxon>
        <taxon>Clostridia</taxon>
        <taxon>Neomoorellales</taxon>
        <taxon>Neomoorellaceae</taxon>
        <taxon>Thermanaeromonas</taxon>
    </lineage>
</organism>
<evidence type="ECO:0000256" key="10">
    <source>
        <dbReference type="ARBA" id="ARBA00034269"/>
    </source>
</evidence>
<dbReference type="STRING" id="698762.SAMN00808754_0909"/>
<keyword evidence="14" id="KW-1185">Reference proteome</keyword>
<evidence type="ECO:0000256" key="5">
    <source>
        <dbReference type="ARBA" id="ARBA00022692"/>
    </source>
</evidence>
<evidence type="ECO:0000256" key="7">
    <source>
        <dbReference type="ARBA" id="ARBA00022989"/>
    </source>
</evidence>
<dbReference type="RefSeq" id="WP_084664415.1">
    <property type="nucleotide sequence ID" value="NZ_LT838272.1"/>
</dbReference>
<keyword evidence="5 12" id="KW-0812">Transmembrane</keyword>
<dbReference type="InterPro" id="IPR004488">
    <property type="entry name" value="Mg/Co-transport_prot_CorA"/>
</dbReference>
<keyword evidence="8 12" id="KW-0406">Ion transport</keyword>
<dbReference type="AlphaFoldDB" id="A0A1W1VK96"/>
<protein>
    <recommendedName>
        <fullName evidence="12">Magnesium transport protein CorA</fullName>
    </recommendedName>
</protein>
<dbReference type="Pfam" id="PF01544">
    <property type="entry name" value="CorA"/>
    <property type="match status" value="1"/>
</dbReference>
<feature type="transmembrane region" description="Helical" evidence="12">
    <location>
        <begin position="260"/>
        <end position="280"/>
    </location>
</feature>
<dbReference type="NCBIfam" id="TIGR00383">
    <property type="entry name" value="corA"/>
    <property type="match status" value="1"/>
</dbReference>
<comment type="catalytic activity">
    <reaction evidence="10">
        <text>Mg(2+)(in) = Mg(2+)(out)</text>
        <dbReference type="Rhea" id="RHEA:29827"/>
        <dbReference type="ChEBI" id="CHEBI:18420"/>
    </reaction>
</comment>
<evidence type="ECO:0000256" key="8">
    <source>
        <dbReference type="ARBA" id="ARBA00023065"/>
    </source>
</evidence>
<evidence type="ECO:0000313" key="13">
    <source>
        <dbReference type="EMBL" id="SMB93758.1"/>
    </source>
</evidence>
<keyword evidence="3 12" id="KW-0813">Transport</keyword>
<keyword evidence="6 12" id="KW-0460">Magnesium</keyword>
<keyword evidence="7 12" id="KW-1133">Transmembrane helix</keyword>
<evidence type="ECO:0000313" key="14">
    <source>
        <dbReference type="Proteomes" id="UP000192569"/>
    </source>
</evidence>
<dbReference type="InterPro" id="IPR002523">
    <property type="entry name" value="MgTranspt_CorA/ZnTranspt_ZntB"/>
</dbReference>
<keyword evidence="4 12" id="KW-1003">Cell membrane</keyword>
<dbReference type="GO" id="GO:0015087">
    <property type="term" value="F:cobalt ion transmembrane transporter activity"/>
    <property type="evidence" value="ECO:0007669"/>
    <property type="project" value="UniProtKB-UniRule"/>
</dbReference>
<evidence type="ECO:0000256" key="2">
    <source>
        <dbReference type="ARBA" id="ARBA00009765"/>
    </source>
</evidence>
<evidence type="ECO:0000256" key="4">
    <source>
        <dbReference type="ARBA" id="ARBA00022475"/>
    </source>
</evidence>
<evidence type="ECO:0000256" key="9">
    <source>
        <dbReference type="ARBA" id="ARBA00023136"/>
    </source>
</evidence>